<evidence type="ECO:0000313" key="2">
    <source>
        <dbReference type="RefSeq" id="XP_034248964.1"/>
    </source>
</evidence>
<dbReference type="PANTHER" id="PTHR10694">
    <property type="entry name" value="LYSINE-SPECIFIC DEMETHYLASE"/>
    <property type="match status" value="1"/>
</dbReference>
<organism evidence="2">
    <name type="scientific">Thrips palmi</name>
    <name type="common">Melon thrips</name>
    <dbReference type="NCBI Taxonomy" id="161013"/>
    <lineage>
        <taxon>Eukaryota</taxon>
        <taxon>Metazoa</taxon>
        <taxon>Ecdysozoa</taxon>
        <taxon>Arthropoda</taxon>
        <taxon>Hexapoda</taxon>
        <taxon>Insecta</taxon>
        <taxon>Pterygota</taxon>
        <taxon>Neoptera</taxon>
        <taxon>Paraneoptera</taxon>
        <taxon>Thysanoptera</taxon>
        <taxon>Terebrantia</taxon>
        <taxon>Thripoidea</taxon>
        <taxon>Thripidae</taxon>
        <taxon>Thrips</taxon>
    </lineage>
</organism>
<gene>
    <name evidence="2" type="primary">LOC117649889</name>
</gene>
<dbReference type="GO" id="GO:0005634">
    <property type="term" value="C:nucleus"/>
    <property type="evidence" value="ECO:0007669"/>
    <property type="project" value="TreeGrafter"/>
</dbReference>
<dbReference type="GO" id="GO:0032452">
    <property type="term" value="F:histone demethylase activity"/>
    <property type="evidence" value="ECO:0007669"/>
    <property type="project" value="TreeGrafter"/>
</dbReference>
<proteinExistence type="predicted"/>
<evidence type="ECO:0000313" key="1">
    <source>
        <dbReference type="Proteomes" id="UP000515158"/>
    </source>
</evidence>
<dbReference type="Gene3D" id="2.60.120.650">
    <property type="entry name" value="Cupin"/>
    <property type="match status" value="1"/>
</dbReference>
<dbReference type="AlphaFoldDB" id="A0A6P8ZUV2"/>
<dbReference type="GO" id="GO:0000785">
    <property type="term" value="C:chromatin"/>
    <property type="evidence" value="ECO:0007669"/>
    <property type="project" value="TreeGrafter"/>
</dbReference>
<dbReference type="GeneID" id="117649889"/>
<dbReference type="Proteomes" id="UP000515158">
    <property type="component" value="Unplaced"/>
</dbReference>
<protein>
    <submittedName>
        <fullName evidence="2">Lysine-specific demethylase 4D-like</fullName>
    </submittedName>
</protein>
<reference evidence="2" key="1">
    <citation type="submission" date="2025-08" db="UniProtKB">
        <authorList>
            <consortium name="RefSeq"/>
        </authorList>
    </citation>
    <scope>IDENTIFICATION</scope>
    <source>
        <tissue evidence="2">Total insect</tissue>
    </source>
</reference>
<dbReference type="GO" id="GO:0010468">
    <property type="term" value="P:regulation of gene expression"/>
    <property type="evidence" value="ECO:0007669"/>
    <property type="project" value="TreeGrafter"/>
</dbReference>
<name>A0A6P8ZUV2_THRPL</name>
<dbReference type="InParanoid" id="A0A6P8ZUV2"/>
<dbReference type="RefSeq" id="XP_034248964.1">
    <property type="nucleotide sequence ID" value="XM_034393073.1"/>
</dbReference>
<accession>A0A6P8ZUV2</accession>
<dbReference type="KEGG" id="tpal:117649889"/>
<sequence>MEPICPTWEDFQSFNGFVKHTPKILLSFFFVNPPQEWKKLMTNSSEALQRFTFTPRTVTLQPNREHSGFQVMTARHLSHETVSEFRERCAKQYDTPIFKTCQEFLENSPCKAEMGVDLRFKLYPPSLKVWNLECLGDPMSNAQKQERNIPGVTSPFLTIASSGAPFALRTEKHNLGSIYYLHEGEPREW</sequence>
<keyword evidence="1" id="KW-1185">Reference proteome</keyword>